<evidence type="ECO:0000313" key="2">
    <source>
        <dbReference type="EMBL" id="MBA0548718.1"/>
    </source>
</evidence>
<reference evidence="2 3" key="1">
    <citation type="journal article" date="2019" name="Genome Biol. Evol.">
        <title>Insights into the evolution of the New World diploid cottons (Gossypium, subgenus Houzingenia) based on genome sequencing.</title>
        <authorList>
            <person name="Grover C.E."/>
            <person name="Arick M.A. 2nd"/>
            <person name="Thrash A."/>
            <person name="Conover J.L."/>
            <person name="Sanders W.S."/>
            <person name="Peterson D.G."/>
            <person name="Frelichowski J.E."/>
            <person name="Scheffler J.A."/>
            <person name="Scheffler B.E."/>
            <person name="Wendel J.F."/>
        </authorList>
    </citation>
    <scope>NUCLEOTIDE SEQUENCE [LARGE SCALE GENOMIC DNA]</scope>
    <source>
        <strain evidence="2">157</strain>
        <tissue evidence="2">Leaf</tissue>
    </source>
</reference>
<dbReference type="Proteomes" id="UP000593572">
    <property type="component" value="Unassembled WGS sequence"/>
</dbReference>
<dbReference type="InterPro" id="IPR002156">
    <property type="entry name" value="RNaseH_domain"/>
</dbReference>
<evidence type="ECO:0000259" key="1">
    <source>
        <dbReference type="Pfam" id="PF13456"/>
    </source>
</evidence>
<dbReference type="GO" id="GO:0004523">
    <property type="term" value="F:RNA-DNA hybrid ribonuclease activity"/>
    <property type="evidence" value="ECO:0007669"/>
    <property type="project" value="InterPro"/>
</dbReference>
<dbReference type="Pfam" id="PF13456">
    <property type="entry name" value="RVT_3"/>
    <property type="match status" value="1"/>
</dbReference>
<dbReference type="AlphaFoldDB" id="A0A7J8L8D5"/>
<keyword evidence="3" id="KW-1185">Reference proteome</keyword>
<accession>A0A7J8L8D5</accession>
<sequence>MLAWDREIQLIKVESDNSLLIELVQNGQGDPHVLVEVHQTRDLCRRNGQLQLRHMKQEVNSCAKNLRGKEKCWVLIWLYLINCQLGARY</sequence>
<dbReference type="EMBL" id="JABEZX010000001">
    <property type="protein sequence ID" value="MBA0548718.1"/>
    <property type="molecule type" value="Genomic_DNA"/>
</dbReference>
<dbReference type="GO" id="GO:0003676">
    <property type="term" value="F:nucleic acid binding"/>
    <property type="evidence" value="ECO:0007669"/>
    <property type="project" value="InterPro"/>
</dbReference>
<evidence type="ECO:0000313" key="3">
    <source>
        <dbReference type="Proteomes" id="UP000593572"/>
    </source>
</evidence>
<proteinExistence type="predicted"/>
<organism evidence="2 3">
    <name type="scientific">Gossypium lobatum</name>
    <dbReference type="NCBI Taxonomy" id="34289"/>
    <lineage>
        <taxon>Eukaryota</taxon>
        <taxon>Viridiplantae</taxon>
        <taxon>Streptophyta</taxon>
        <taxon>Embryophyta</taxon>
        <taxon>Tracheophyta</taxon>
        <taxon>Spermatophyta</taxon>
        <taxon>Magnoliopsida</taxon>
        <taxon>eudicotyledons</taxon>
        <taxon>Gunneridae</taxon>
        <taxon>Pentapetalae</taxon>
        <taxon>rosids</taxon>
        <taxon>malvids</taxon>
        <taxon>Malvales</taxon>
        <taxon>Malvaceae</taxon>
        <taxon>Malvoideae</taxon>
        <taxon>Gossypium</taxon>
    </lineage>
</organism>
<protein>
    <recommendedName>
        <fullName evidence="1">RNase H type-1 domain-containing protein</fullName>
    </recommendedName>
</protein>
<gene>
    <name evidence="2" type="ORF">Golob_019800</name>
</gene>
<name>A0A7J8L8D5_9ROSI</name>
<comment type="caution">
    <text evidence="2">The sequence shown here is derived from an EMBL/GenBank/DDBJ whole genome shotgun (WGS) entry which is preliminary data.</text>
</comment>
<feature type="domain" description="RNase H type-1" evidence="1">
    <location>
        <begin position="2"/>
        <end position="66"/>
    </location>
</feature>